<gene>
    <name evidence="7" type="ORF">FKZ61_03865</name>
</gene>
<dbReference type="InterPro" id="IPR036259">
    <property type="entry name" value="MFS_trans_sf"/>
</dbReference>
<accession>A0A540VK67</accession>
<dbReference type="EMBL" id="VIGC01000004">
    <property type="protein sequence ID" value="TQE97169.1"/>
    <property type="molecule type" value="Genomic_DNA"/>
</dbReference>
<comment type="subcellular location">
    <subcellularLocation>
        <location evidence="1">Cell membrane</location>
        <topology evidence="1">Multi-pass membrane protein</topology>
    </subcellularLocation>
</comment>
<dbReference type="RefSeq" id="WP_141608765.1">
    <property type="nucleotide sequence ID" value="NZ_VIGC02000004.1"/>
</dbReference>
<feature type="transmembrane region" description="Helical" evidence="5">
    <location>
        <begin position="357"/>
        <end position="379"/>
    </location>
</feature>
<feature type="domain" description="Major facilitator superfamily (MFS) profile" evidence="6">
    <location>
        <begin position="8"/>
        <end position="383"/>
    </location>
</feature>
<feature type="transmembrane region" description="Helical" evidence="5">
    <location>
        <begin position="239"/>
        <end position="259"/>
    </location>
</feature>
<dbReference type="PANTHER" id="PTHR43129:SF1">
    <property type="entry name" value="FOSMIDOMYCIN RESISTANCE PROTEIN"/>
    <property type="match status" value="1"/>
</dbReference>
<keyword evidence="4 5" id="KW-0472">Membrane</keyword>
<sequence length="399" mass="41609">MQTRLSNGLIMAALGHLAIEFSSNFLPILYPLLMVHMGLNFTQVGTIALVATTATTLAQPFFGYLSDRWGSERMASLSIIWIGVVMGLVGFAWNYPSLLLLIALGALGSAAFHPAAAVLAASHSGPRRGAGLSIFSVGGNIGSALSPLWMATALGLFGMAGTATLMPIGLLAGILAYRLLRPTPSARQKQGADRGHAAADGFLLGLILVVVAVMFRSWFQVALTTYLPVWIDQAGGGVAVGGRYLSVLLFAISVGSFVGGPAGDRLGLWQVVALSLAAMAPALWLFLNTQGVLQLVWLAVVGITIGATFPTSIALALDAWPRQAGVASGLLMGLGWLPGGLGASLTGMVADRFSLTVGLNLLLVPPVLGLGCILAYALARRFHLRAGKIQRIFFPSNHV</sequence>
<feature type="transmembrane region" description="Helical" evidence="5">
    <location>
        <begin position="293"/>
        <end position="317"/>
    </location>
</feature>
<feature type="transmembrane region" description="Helical" evidence="5">
    <location>
        <begin position="41"/>
        <end position="62"/>
    </location>
</feature>
<dbReference type="Gene3D" id="1.20.1250.20">
    <property type="entry name" value="MFS general substrate transporter like domains"/>
    <property type="match status" value="2"/>
</dbReference>
<feature type="transmembrane region" description="Helical" evidence="5">
    <location>
        <begin position="324"/>
        <end position="345"/>
    </location>
</feature>
<dbReference type="InterPro" id="IPR020846">
    <property type="entry name" value="MFS_dom"/>
</dbReference>
<dbReference type="PANTHER" id="PTHR43129">
    <property type="entry name" value="FOSMIDOMYCIN RESISTANCE PROTEIN"/>
    <property type="match status" value="1"/>
</dbReference>
<dbReference type="Pfam" id="PF07690">
    <property type="entry name" value="MFS_1"/>
    <property type="match status" value="1"/>
</dbReference>
<evidence type="ECO:0000256" key="3">
    <source>
        <dbReference type="ARBA" id="ARBA00022989"/>
    </source>
</evidence>
<evidence type="ECO:0000313" key="8">
    <source>
        <dbReference type="Proteomes" id="UP000317371"/>
    </source>
</evidence>
<dbReference type="CDD" id="cd17478">
    <property type="entry name" value="MFS_FsR"/>
    <property type="match status" value="1"/>
</dbReference>
<dbReference type="PROSITE" id="PS50850">
    <property type="entry name" value="MFS"/>
    <property type="match status" value="1"/>
</dbReference>
<keyword evidence="8" id="KW-1185">Reference proteome</keyword>
<dbReference type="GO" id="GO:0022857">
    <property type="term" value="F:transmembrane transporter activity"/>
    <property type="evidence" value="ECO:0007669"/>
    <property type="project" value="InterPro"/>
</dbReference>
<feature type="transmembrane region" description="Helical" evidence="5">
    <location>
        <begin position="201"/>
        <end position="219"/>
    </location>
</feature>
<dbReference type="AlphaFoldDB" id="A0A540VK67"/>
<proteinExistence type="predicted"/>
<keyword evidence="3 5" id="KW-1133">Transmembrane helix</keyword>
<comment type="caution">
    <text evidence="7">The sequence shown here is derived from an EMBL/GenBank/DDBJ whole genome shotgun (WGS) entry which is preliminary data.</text>
</comment>
<evidence type="ECO:0000259" key="6">
    <source>
        <dbReference type="PROSITE" id="PS50850"/>
    </source>
</evidence>
<protein>
    <submittedName>
        <fullName evidence="7">MFS transporter</fullName>
    </submittedName>
</protein>
<evidence type="ECO:0000256" key="4">
    <source>
        <dbReference type="ARBA" id="ARBA00023136"/>
    </source>
</evidence>
<feature type="transmembrane region" description="Helical" evidence="5">
    <location>
        <begin position="74"/>
        <end position="93"/>
    </location>
</feature>
<name>A0A540VK67_9CHLR</name>
<feature type="transmembrane region" description="Helical" evidence="5">
    <location>
        <begin position="266"/>
        <end position="287"/>
    </location>
</feature>
<evidence type="ECO:0000256" key="5">
    <source>
        <dbReference type="SAM" id="Phobius"/>
    </source>
</evidence>
<feature type="transmembrane region" description="Helical" evidence="5">
    <location>
        <begin position="9"/>
        <end position="29"/>
    </location>
</feature>
<organism evidence="7 8">
    <name type="scientific">Litorilinea aerophila</name>
    <dbReference type="NCBI Taxonomy" id="1204385"/>
    <lineage>
        <taxon>Bacteria</taxon>
        <taxon>Bacillati</taxon>
        <taxon>Chloroflexota</taxon>
        <taxon>Caldilineae</taxon>
        <taxon>Caldilineales</taxon>
        <taxon>Caldilineaceae</taxon>
        <taxon>Litorilinea</taxon>
    </lineage>
</organism>
<dbReference type="InterPro" id="IPR011701">
    <property type="entry name" value="MFS"/>
</dbReference>
<dbReference type="OrthoDB" id="9770492at2"/>
<dbReference type="SUPFAM" id="SSF103473">
    <property type="entry name" value="MFS general substrate transporter"/>
    <property type="match status" value="1"/>
</dbReference>
<dbReference type="InParanoid" id="A0A540VK67"/>
<feature type="transmembrane region" description="Helical" evidence="5">
    <location>
        <begin position="156"/>
        <end position="180"/>
    </location>
</feature>
<evidence type="ECO:0000313" key="7">
    <source>
        <dbReference type="EMBL" id="TQE97169.1"/>
    </source>
</evidence>
<keyword evidence="2 5" id="KW-0812">Transmembrane</keyword>
<reference evidence="7 8" key="1">
    <citation type="submission" date="2019-06" db="EMBL/GenBank/DDBJ databases">
        <title>Genome sequence of Litorilinea aerophila BAA-2444.</title>
        <authorList>
            <person name="Maclea K.S."/>
            <person name="Maurais E.G."/>
            <person name="Iannazzi L.C."/>
        </authorList>
    </citation>
    <scope>NUCLEOTIDE SEQUENCE [LARGE SCALE GENOMIC DNA]</scope>
    <source>
        <strain evidence="7 8">ATCC BAA-2444</strain>
    </source>
</reference>
<feature type="transmembrane region" description="Helical" evidence="5">
    <location>
        <begin position="99"/>
        <end position="120"/>
    </location>
</feature>
<evidence type="ECO:0000256" key="1">
    <source>
        <dbReference type="ARBA" id="ARBA00004651"/>
    </source>
</evidence>
<evidence type="ECO:0000256" key="2">
    <source>
        <dbReference type="ARBA" id="ARBA00022692"/>
    </source>
</evidence>
<dbReference type="Proteomes" id="UP000317371">
    <property type="component" value="Unassembled WGS sequence"/>
</dbReference>
<feature type="transmembrane region" description="Helical" evidence="5">
    <location>
        <begin position="132"/>
        <end position="150"/>
    </location>
</feature>
<dbReference type="GO" id="GO:0005886">
    <property type="term" value="C:plasma membrane"/>
    <property type="evidence" value="ECO:0007669"/>
    <property type="project" value="UniProtKB-SubCell"/>
</dbReference>